<name>A0ABU4X4X6_9HYPH</name>
<organism evidence="2 3">
    <name type="scientific">Mesorhizobium australafricanum</name>
    <dbReference type="NCBI Taxonomy" id="3072311"/>
    <lineage>
        <taxon>Bacteria</taxon>
        <taxon>Pseudomonadati</taxon>
        <taxon>Pseudomonadota</taxon>
        <taxon>Alphaproteobacteria</taxon>
        <taxon>Hyphomicrobiales</taxon>
        <taxon>Phyllobacteriaceae</taxon>
        <taxon>Mesorhizobium</taxon>
    </lineage>
</organism>
<dbReference type="InterPro" id="IPR011010">
    <property type="entry name" value="DNA_brk_join_enz"/>
</dbReference>
<dbReference type="SUPFAM" id="SSF56349">
    <property type="entry name" value="DNA breaking-rejoining enzymes"/>
    <property type="match status" value="1"/>
</dbReference>
<reference evidence="2 3" key="1">
    <citation type="submission" date="2023-08" db="EMBL/GenBank/DDBJ databases">
        <title>Implementing the SeqCode for naming new Mesorhizobium species isolated from Vachellia karroo root nodules.</title>
        <authorList>
            <person name="Van Lill M."/>
        </authorList>
    </citation>
    <scope>NUCLEOTIDE SEQUENCE [LARGE SCALE GENOMIC DNA]</scope>
    <source>
        <strain evidence="2 3">VK3E</strain>
    </source>
</reference>
<sequence length="107" mass="12138">MVQAQRLRWPESKLLFPSHTDQTQPRDNFRKGLDRFKALPGVPADFQLYDLKRIAISLMLTGQGVSHEAISHYVDHKGNLETTMIYDLGLVDPLRPVAERRGALLGI</sequence>
<proteinExistence type="predicted"/>
<evidence type="ECO:0000313" key="2">
    <source>
        <dbReference type="EMBL" id="MDX8443074.1"/>
    </source>
</evidence>
<protein>
    <recommendedName>
        <fullName evidence="4">Integrase</fullName>
    </recommendedName>
</protein>
<keyword evidence="1" id="KW-0233">DNA recombination</keyword>
<evidence type="ECO:0000256" key="1">
    <source>
        <dbReference type="ARBA" id="ARBA00023172"/>
    </source>
</evidence>
<dbReference type="RefSeq" id="WP_320217071.1">
    <property type="nucleotide sequence ID" value="NZ_JAVIIS010000053.1"/>
</dbReference>
<dbReference type="Gene3D" id="1.10.443.10">
    <property type="entry name" value="Intergrase catalytic core"/>
    <property type="match status" value="1"/>
</dbReference>
<dbReference type="InterPro" id="IPR013762">
    <property type="entry name" value="Integrase-like_cat_sf"/>
</dbReference>
<evidence type="ECO:0008006" key="4">
    <source>
        <dbReference type="Google" id="ProtNLM"/>
    </source>
</evidence>
<dbReference type="EMBL" id="JAVIIS010000053">
    <property type="protein sequence ID" value="MDX8443074.1"/>
    <property type="molecule type" value="Genomic_DNA"/>
</dbReference>
<evidence type="ECO:0000313" key="3">
    <source>
        <dbReference type="Proteomes" id="UP001272097"/>
    </source>
</evidence>
<comment type="caution">
    <text evidence="2">The sequence shown here is derived from an EMBL/GenBank/DDBJ whole genome shotgun (WGS) entry which is preliminary data.</text>
</comment>
<dbReference type="Proteomes" id="UP001272097">
    <property type="component" value="Unassembled WGS sequence"/>
</dbReference>
<gene>
    <name evidence="2" type="ORF">RFM51_26230</name>
</gene>
<accession>A0ABU4X4X6</accession>
<keyword evidence="3" id="KW-1185">Reference proteome</keyword>